<dbReference type="Gene3D" id="2.40.10.10">
    <property type="entry name" value="Trypsin-like serine proteases"/>
    <property type="match status" value="2"/>
</dbReference>
<dbReference type="AlphaFoldDB" id="A0A5C6FAS8"/>
<name>A0A5C6FAS8_9BACT</name>
<dbReference type="InterPro" id="IPR043504">
    <property type="entry name" value="Peptidase_S1_PA_chymotrypsin"/>
</dbReference>
<keyword evidence="2 6" id="KW-0645">Protease</keyword>
<dbReference type="Gene3D" id="2.30.42.10">
    <property type="match status" value="1"/>
</dbReference>
<dbReference type="InterPro" id="IPR001478">
    <property type="entry name" value="PDZ"/>
</dbReference>
<evidence type="ECO:0000256" key="1">
    <source>
        <dbReference type="ARBA" id="ARBA00010541"/>
    </source>
</evidence>
<dbReference type="GO" id="GO:0004252">
    <property type="term" value="F:serine-type endopeptidase activity"/>
    <property type="evidence" value="ECO:0007669"/>
    <property type="project" value="InterPro"/>
</dbReference>
<accession>A0A5C6FAS8</accession>
<evidence type="ECO:0000256" key="3">
    <source>
        <dbReference type="ARBA" id="ARBA00022801"/>
    </source>
</evidence>
<sequence length="497" mass="53388">MLEDPTPIDTDMPKQASSESPIQDPRPKPNIAPPKGSATQPIAENSTAAMPALTSTSSRDKSAIQTEAPATYAITLQRFDSVNSQRLIPPPPPRTVETLRVDSSTQGSRKKTTTKRRLRRPDPLTQSLILLATMSIILLAARFIVPQIVEETRYAWRRGEMRAEHETGTEGLRNVSLDTLSDAYQMVNSAVGPSVVHIDVQRREPINEASITALLSNRAAPASDQGSGVVVDAEGYLLTNRHVIADGEDIRVTLSDGRRVSAVVLGTDALTDLALLKVNCDGLIPIPWGNSDRCNVGSPVWAVGSPFGLDRTVTFGILSGKHRMVRASTQYQDFMQSDVAVNPGNSGGPLVDARGTLVGINTAIVGDTYQGVSFSIPSNVVKQVYERLRAHGKVERGFLGVILAEVPDDELVGDNARMRGAQVTQIPTLDSPAGRAGLLAGDIILSVDNAMARDKNHLMQLIGQAASGEQIELQIQRSGQPKDIKVVLGVRPESFAP</sequence>
<feature type="region of interest" description="Disordered" evidence="4">
    <location>
        <begin position="1"/>
        <end position="64"/>
    </location>
</feature>
<comment type="similarity">
    <text evidence="1">Belongs to the peptidase S1C family.</text>
</comment>
<feature type="compositionally biased region" description="Basic residues" evidence="4">
    <location>
        <begin position="108"/>
        <end position="119"/>
    </location>
</feature>
<dbReference type="GO" id="GO:0006508">
    <property type="term" value="P:proteolysis"/>
    <property type="evidence" value="ECO:0007669"/>
    <property type="project" value="UniProtKB-KW"/>
</dbReference>
<dbReference type="RefSeq" id="WP_146532211.1">
    <property type="nucleotide sequence ID" value="NZ_SJPX01000001.1"/>
</dbReference>
<evidence type="ECO:0000313" key="6">
    <source>
        <dbReference type="EMBL" id="TWU57286.1"/>
    </source>
</evidence>
<comment type="caution">
    <text evidence="6">The sequence shown here is derived from an EMBL/GenBank/DDBJ whole genome shotgun (WGS) entry which is preliminary data.</text>
</comment>
<dbReference type="InterPro" id="IPR001940">
    <property type="entry name" value="Peptidase_S1C"/>
</dbReference>
<evidence type="ECO:0000256" key="2">
    <source>
        <dbReference type="ARBA" id="ARBA00022670"/>
    </source>
</evidence>
<dbReference type="OrthoDB" id="248175at2"/>
<protein>
    <submittedName>
        <fullName evidence="6">Putative periplasmic serine endoprotease DegP-like</fullName>
        <ecNumber evidence="6">3.4.21.107</ecNumber>
    </submittedName>
</protein>
<feature type="compositionally biased region" description="Polar residues" evidence="4">
    <location>
        <begin position="37"/>
        <end position="57"/>
    </location>
</feature>
<proteinExistence type="inferred from homology"/>
<dbReference type="EC" id="3.4.21.107" evidence="6"/>
<dbReference type="EMBL" id="SJPX01000001">
    <property type="protein sequence ID" value="TWU57286.1"/>
    <property type="molecule type" value="Genomic_DNA"/>
</dbReference>
<dbReference type="PANTHER" id="PTHR43343">
    <property type="entry name" value="PEPTIDASE S12"/>
    <property type="match status" value="1"/>
</dbReference>
<dbReference type="Pfam" id="PF13365">
    <property type="entry name" value="Trypsin_2"/>
    <property type="match status" value="1"/>
</dbReference>
<dbReference type="PRINTS" id="PR00834">
    <property type="entry name" value="PROTEASES2C"/>
</dbReference>
<dbReference type="InterPro" id="IPR036034">
    <property type="entry name" value="PDZ_sf"/>
</dbReference>
<reference evidence="6 7" key="1">
    <citation type="submission" date="2019-02" db="EMBL/GenBank/DDBJ databases">
        <title>Deep-cultivation of Planctomycetes and their phenomic and genomic characterization uncovers novel biology.</title>
        <authorList>
            <person name="Wiegand S."/>
            <person name="Jogler M."/>
            <person name="Boedeker C."/>
            <person name="Pinto D."/>
            <person name="Vollmers J."/>
            <person name="Rivas-Marin E."/>
            <person name="Kohn T."/>
            <person name="Peeters S.H."/>
            <person name="Heuer A."/>
            <person name="Rast P."/>
            <person name="Oberbeckmann S."/>
            <person name="Bunk B."/>
            <person name="Jeske O."/>
            <person name="Meyerdierks A."/>
            <person name="Storesund J.E."/>
            <person name="Kallscheuer N."/>
            <person name="Luecker S."/>
            <person name="Lage O.M."/>
            <person name="Pohl T."/>
            <person name="Merkel B.J."/>
            <person name="Hornburger P."/>
            <person name="Mueller R.-W."/>
            <person name="Bruemmer F."/>
            <person name="Labrenz M."/>
            <person name="Spormann A.M."/>
            <person name="Op Den Camp H."/>
            <person name="Overmann J."/>
            <person name="Amann R."/>
            <person name="Jetten M.S.M."/>
            <person name="Mascher T."/>
            <person name="Medema M.H."/>
            <person name="Devos D.P."/>
            <person name="Kaster A.-K."/>
            <person name="Ovreas L."/>
            <person name="Rohde M."/>
            <person name="Galperin M.Y."/>
            <person name="Jogler C."/>
        </authorList>
    </citation>
    <scope>NUCLEOTIDE SEQUENCE [LARGE SCALE GENOMIC DNA]</scope>
    <source>
        <strain evidence="6 7">Poly59</strain>
    </source>
</reference>
<evidence type="ECO:0000259" key="5">
    <source>
        <dbReference type="SMART" id="SM00228"/>
    </source>
</evidence>
<dbReference type="InterPro" id="IPR051201">
    <property type="entry name" value="Chloro_Bact_Ser_Proteases"/>
</dbReference>
<dbReference type="SMART" id="SM00228">
    <property type="entry name" value="PDZ"/>
    <property type="match status" value="1"/>
</dbReference>
<gene>
    <name evidence="6" type="primary">mucD_1</name>
    <name evidence="6" type="ORF">Poly59_01930</name>
</gene>
<keyword evidence="7" id="KW-1185">Reference proteome</keyword>
<organism evidence="6 7">
    <name type="scientific">Rubripirellula reticaptiva</name>
    <dbReference type="NCBI Taxonomy" id="2528013"/>
    <lineage>
        <taxon>Bacteria</taxon>
        <taxon>Pseudomonadati</taxon>
        <taxon>Planctomycetota</taxon>
        <taxon>Planctomycetia</taxon>
        <taxon>Pirellulales</taxon>
        <taxon>Pirellulaceae</taxon>
        <taxon>Rubripirellula</taxon>
    </lineage>
</organism>
<dbReference type="InterPro" id="IPR009003">
    <property type="entry name" value="Peptidase_S1_PA"/>
</dbReference>
<evidence type="ECO:0000256" key="4">
    <source>
        <dbReference type="SAM" id="MobiDB-lite"/>
    </source>
</evidence>
<feature type="region of interest" description="Disordered" evidence="4">
    <location>
        <begin position="83"/>
        <end position="120"/>
    </location>
</feature>
<dbReference type="SUPFAM" id="SSF50156">
    <property type="entry name" value="PDZ domain-like"/>
    <property type="match status" value="1"/>
</dbReference>
<evidence type="ECO:0000313" key="7">
    <source>
        <dbReference type="Proteomes" id="UP000317977"/>
    </source>
</evidence>
<dbReference type="SUPFAM" id="SSF50494">
    <property type="entry name" value="Trypsin-like serine proteases"/>
    <property type="match status" value="1"/>
</dbReference>
<dbReference type="Proteomes" id="UP000317977">
    <property type="component" value="Unassembled WGS sequence"/>
</dbReference>
<dbReference type="Pfam" id="PF13180">
    <property type="entry name" value="PDZ_2"/>
    <property type="match status" value="1"/>
</dbReference>
<dbReference type="PANTHER" id="PTHR43343:SF3">
    <property type="entry name" value="PROTEASE DO-LIKE 8, CHLOROPLASTIC"/>
    <property type="match status" value="1"/>
</dbReference>
<feature type="domain" description="PDZ" evidence="5">
    <location>
        <begin position="397"/>
        <end position="479"/>
    </location>
</feature>
<keyword evidence="3 6" id="KW-0378">Hydrolase</keyword>